<dbReference type="PANTHER" id="PTHR32309">
    <property type="entry name" value="TYROSINE-PROTEIN KINASE"/>
    <property type="match status" value="1"/>
</dbReference>
<reference evidence="13 15" key="1">
    <citation type="journal article" date="2021" name="Int. J. Syst. Evol. Microbiol.">
        <title>Amazonocrinis nigriterrae gen. nov., sp. nov., Atlanticothrix silvestris gen. nov., sp. nov. and Dendronalium phyllosphericum gen. nov., sp. nov., nostocacean cyanobacteria from Brazilian environments.</title>
        <authorList>
            <person name="Alvarenga D.O."/>
            <person name="Andreote A.P.D."/>
            <person name="Branco L.H.Z."/>
            <person name="Delbaje E."/>
            <person name="Cruz R.B."/>
            <person name="Varani A.M."/>
            <person name="Fiore M.F."/>
        </authorList>
    </citation>
    <scope>NUCLEOTIDE SEQUENCE [LARGE SCALE GENOMIC DNA]</scope>
    <source>
        <strain evidence="13 15">CENA67</strain>
    </source>
</reference>
<dbReference type="EMBL" id="JAECZC010000012">
    <property type="protein sequence ID" value="MBH8562394.1"/>
    <property type="molecule type" value="Genomic_DNA"/>
</dbReference>
<dbReference type="InterPro" id="IPR025669">
    <property type="entry name" value="AAA_dom"/>
</dbReference>
<evidence type="ECO:0000256" key="8">
    <source>
        <dbReference type="ARBA" id="ARBA00051245"/>
    </source>
</evidence>
<keyword evidence="5" id="KW-0418">Kinase</keyword>
<evidence type="ECO:0000256" key="2">
    <source>
        <dbReference type="ARBA" id="ARBA00011903"/>
    </source>
</evidence>
<keyword evidence="10" id="KW-0812">Transmembrane</keyword>
<evidence type="ECO:0000259" key="12">
    <source>
        <dbReference type="Pfam" id="PF13807"/>
    </source>
</evidence>
<keyword evidence="4" id="KW-0547">Nucleotide-binding</keyword>
<dbReference type="PANTHER" id="PTHR32309:SF13">
    <property type="entry name" value="FERRIC ENTEROBACTIN TRANSPORT PROTEIN FEPE"/>
    <property type="match status" value="1"/>
</dbReference>
<dbReference type="GO" id="GO:0004715">
    <property type="term" value="F:non-membrane spanning protein tyrosine kinase activity"/>
    <property type="evidence" value="ECO:0007669"/>
    <property type="project" value="UniProtKB-EC"/>
</dbReference>
<feature type="coiled-coil region" evidence="9">
    <location>
        <begin position="371"/>
        <end position="398"/>
    </location>
</feature>
<dbReference type="CDD" id="cd05387">
    <property type="entry name" value="BY-kinase"/>
    <property type="match status" value="1"/>
</dbReference>
<keyword evidence="15" id="KW-1185">Reference proteome</keyword>
<evidence type="ECO:0000256" key="7">
    <source>
        <dbReference type="ARBA" id="ARBA00023137"/>
    </source>
</evidence>
<accession>A0A8J7HRW7</accession>
<dbReference type="InterPro" id="IPR005702">
    <property type="entry name" value="Wzc-like_C"/>
</dbReference>
<dbReference type="GO" id="GO:0005524">
    <property type="term" value="F:ATP binding"/>
    <property type="evidence" value="ECO:0007669"/>
    <property type="project" value="UniProtKB-KW"/>
</dbReference>
<dbReference type="Gene3D" id="3.40.50.300">
    <property type="entry name" value="P-loop containing nucleotide triphosphate hydrolases"/>
    <property type="match status" value="1"/>
</dbReference>
<evidence type="ECO:0000256" key="5">
    <source>
        <dbReference type="ARBA" id="ARBA00022777"/>
    </source>
</evidence>
<dbReference type="GO" id="GO:0005886">
    <property type="term" value="C:plasma membrane"/>
    <property type="evidence" value="ECO:0007669"/>
    <property type="project" value="UniProtKB-ARBA"/>
</dbReference>
<dbReference type="InterPro" id="IPR032807">
    <property type="entry name" value="GNVR"/>
</dbReference>
<evidence type="ECO:0000256" key="4">
    <source>
        <dbReference type="ARBA" id="ARBA00022741"/>
    </source>
</evidence>
<evidence type="ECO:0000259" key="11">
    <source>
        <dbReference type="Pfam" id="PF13614"/>
    </source>
</evidence>
<comment type="catalytic activity">
    <reaction evidence="8">
        <text>L-tyrosyl-[protein] + ATP = O-phospho-L-tyrosyl-[protein] + ADP + H(+)</text>
        <dbReference type="Rhea" id="RHEA:10596"/>
        <dbReference type="Rhea" id="RHEA-COMP:10136"/>
        <dbReference type="Rhea" id="RHEA-COMP:20101"/>
        <dbReference type="ChEBI" id="CHEBI:15378"/>
        <dbReference type="ChEBI" id="CHEBI:30616"/>
        <dbReference type="ChEBI" id="CHEBI:46858"/>
        <dbReference type="ChEBI" id="CHEBI:61978"/>
        <dbReference type="ChEBI" id="CHEBI:456216"/>
        <dbReference type="EC" id="2.7.10.2"/>
    </reaction>
</comment>
<proteinExistence type="inferred from homology"/>
<organism evidence="13 15">
    <name type="scientific">Amazonocrinis nigriterrae CENA67</name>
    <dbReference type="NCBI Taxonomy" id="2794033"/>
    <lineage>
        <taxon>Bacteria</taxon>
        <taxon>Bacillati</taxon>
        <taxon>Cyanobacteriota</taxon>
        <taxon>Cyanophyceae</taxon>
        <taxon>Nostocales</taxon>
        <taxon>Nostocaceae</taxon>
        <taxon>Amazonocrinis</taxon>
        <taxon>Amazonocrinis nigriterrae</taxon>
    </lineage>
</organism>
<keyword evidence="3 13" id="KW-0808">Transferase</keyword>
<evidence type="ECO:0000313" key="15">
    <source>
        <dbReference type="Proteomes" id="UP000632766"/>
    </source>
</evidence>
<keyword evidence="10" id="KW-0472">Membrane</keyword>
<keyword evidence="7" id="KW-0829">Tyrosine-protein kinase</keyword>
<protein>
    <recommendedName>
        <fullName evidence="2">non-specific protein-tyrosine kinase</fullName>
        <ecNumber evidence="2">2.7.10.2</ecNumber>
    </recommendedName>
</protein>
<dbReference type="Pfam" id="PF13807">
    <property type="entry name" value="GNVR"/>
    <property type="match status" value="1"/>
</dbReference>
<evidence type="ECO:0000256" key="6">
    <source>
        <dbReference type="ARBA" id="ARBA00022840"/>
    </source>
</evidence>
<keyword evidence="6" id="KW-0067">ATP-binding</keyword>
<dbReference type="Pfam" id="PF13614">
    <property type="entry name" value="AAA_31"/>
    <property type="match status" value="1"/>
</dbReference>
<dbReference type="NCBIfam" id="TIGR01007">
    <property type="entry name" value="eps_fam"/>
    <property type="match status" value="1"/>
</dbReference>
<keyword evidence="9" id="KW-0175">Coiled coil</keyword>
<comment type="caution">
    <text evidence="13">The sequence shown here is derived from an EMBL/GenBank/DDBJ whole genome shotgun (WGS) entry which is preliminary data.</text>
</comment>
<feature type="transmembrane region" description="Helical" evidence="10">
    <location>
        <begin position="21"/>
        <end position="42"/>
    </location>
</feature>
<evidence type="ECO:0000313" key="14">
    <source>
        <dbReference type="EMBL" id="MBH8562394.1"/>
    </source>
</evidence>
<dbReference type="EMBL" id="JAECZC010000012">
    <property type="protein sequence ID" value="MBH8562385.1"/>
    <property type="molecule type" value="Genomic_DNA"/>
</dbReference>
<dbReference type="FunFam" id="3.40.50.300:FF:000527">
    <property type="entry name" value="Tyrosine-protein kinase etk"/>
    <property type="match status" value="1"/>
</dbReference>
<name>A0A8J7HRW7_9NOST</name>
<keyword evidence="10" id="KW-1133">Transmembrane helix</keyword>
<dbReference type="AlphaFoldDB" id="A0A8J7HRW7"/>
<feature type="coiled-coil region" evidence="9">
    <location>
        <begin position="175"/>
        <end position="239"/>
    </location>
</feature>
<sequence>MESQENSLQANKYLQIWKRRYIPAINIFFSVLLLSIMAAFVLQKPSYVAEAKLRFQRNNATSTLTGVGTEIGKLEPVVEDNQINPLNTEAEVIRSLPVVQKTISILQLKDNSGLIITPEDFLDNLTVKNVNKTDILSISYKDTNPVQAAKVVNVLIKIYLEQNVNLLRIETATARKFIEKQLPNAEAVVQQTEAELARFKERYQLVSLQEEVTQSVAVMGELQKQMSDVQSNLANVDAQSLAVRKQLDMNSQQALMMASLSQTPGVQDILKEIQQLESQLAGRRTVLQDTHPQIIDLQEKLKSLNGLLQQRVKIVADTSQPQFNNNMQLGALQQQLAAKLVELESNRLGLANQTATLSKLQAAYKERLNIMPKLEQYQRQLERKLQAAQSTYSLLLQKLQESHIAENQNVGNASIISQAEVPNKPSSSRLLTYLSAVLLASIASFATIYLLEAKDKSIKTVDEAKELLGLTLLGVIPVVGKLKKYIGSDEKAESYSQRLIVRDAPRSPISEAYRMLRANLKFISADNELKVIVVTSSVPTEGKSTVSANLAVAMAQTGRKVLLIDADLRRPVQHKIWELMNSKGLSNLIIGQAEITTAVKNVMDNLDVLPSGVLPPNPGSLLDSLRMATLMETFASKYDFVIVDAPSINVAADAATLGQMADGVLFVVRPGVVDSVNADFAQEQLKKSGQNVLGQVVNGVIVNNEPYSYYYYYEEERSHLTTTGVNNTKAVAGSSNN</sequence>
<dbReference type="RefSeq" id="WP_198124341.1">
    <property type="nucleotide sequence ID" value="NZ_JAECZC010000012.1"/>
</dbReference>
<evidence type="ECO:0000313" key="13">
    <source>
        <dbReference type="EMBL" id="MBH8562385.1"/>
    </source>
</evidence>
<gene>
    <name evidence="13" type="ORF">I8748_09395</name>
    <name evidence="14" type="ORF">I8748_09450</name>
</gene>
<feature type="domain" description="Tyrosine-protein kinase G-rich" evidence="12">
    <location>
        <begin position="374"/>
        <end position="450"/>
    </location>
</feature>
<comment type="similarity">
    <text evidence="1">Belongs to the CpsD/CapB family.</text>
</comment>
<evidence type="ECO:0000256" key="10">
    <source>
        <dbReference type="SAM" id="Phobius"/>
    </source>
</evidence>
<dbReference type="GO" id="GO:0042802">
    <property type="term" value="F:identical protein binding"/>
    <property type="evidence" value="ECO:0007669"/>
    <property type="project" value="UniProtKB-ARBA"/>
</dbReference>
<dbReference type="InterPro" id="IPR027417">
    <property type="entry name" value="P-loop_NTPase"/>
</dbReference>
<dbReference type="InterPro" id="IPR050445">
    <property type="entry name" value="Bact_polysacc_biosynth/exp"/>
</dbReference>
<evidence type="ECO:0000256" key="9">
    <source>
        <dbReference type="SAM" id="Coils"/>
    </source>
</evidence>
<evidence type="ECO:0000256" key="3">
    <source>
        <dbReference type="ARBA" id="ARBA00022679"/>
    </source>
</evidence>
<dbReference type="EC" id="2.7.10.2" evidence="2"/>
<dbReference type="SUPFAM" id="SSF52540">
    <property type="entry name" value="P-loop containing nucleoside triphosphate hydrolases"/>
    <property type="match status" value="1"/>
</dbReference>
<evidence type="ECO:0000256" key="1">
    <source>
        <dbReference type="ARBA" id="ARBA00007316"/>
    </source>
</evidence>
<feature type="domain" description="AAA" evidence="11">
    <location>
        <begin position="530"/>
        <end position="668"/>
    </location>
</feature>
<dbReference type="Proteomes" id="UP000632766">
    <property type="component" value="Unassembled WGS sequence"/>
</dbReference>